<dbReference type="RefSeq" id="WP_092467793.1">
    <property type="nucleotide sequence ID" value="NZ_FOOX01000001.1"/>
</dbReference>
<evidence type="ECO:0000256" key="1">
    <source>
        <dbReference type="SAM" id="Coils"/>
    </source>
</evidence>
<sequence length="77" mass="9189">MTNEEYLRQQLVWVERRMGALAEIEARLTEMRALAEYARDNSLSRVQTREINAKLQGLQQEVTKLDEQSKVFWLDYQ</sequence>
<protein>
    <submittedName>
        <fullName evidence="2">Uncharacterized protein</fullName>
    </submittedName>
</protein>
<keyword evidence="3" id="KW-1185">Reference proteome</keyword>
<dbReference type="STRING" id="341036.SAMN05660649_00189"/>
<gene>
    <name evidence="2" type="ORF">SAMN05660649_00189</name>
</gene>
<dbReference type="Gene3D" id="1.20.1330.10">
    <property type="entry name" value="f41 fragment of flagellin, N-terminal domain"/>
    <property type="match status" value="1"/>
</dbReference>
<keyword evidence="1" id="KW-0175">Coiled coil</keyword>
<dbReference type="Proteomes" id="UP000199337">
    <property type="component" value="Unassembled WGS sequence"/>
</dbReference>
<name>A0A1I2MWS3_9FIRM</name>
<feature type="coiled-coil region" evidence="1">
    <location>
        <begin position="21"/>
        <end position="68"/>
    </location>
</feature>
<evidence type="ECO:0000313" key="2">
    <source>
        <dbReference type="EMBL" id="SFF95558.1"/>
    </source>
</evidence>
<accession>A0A1I2MWS3</accession>
<proteinExistence type="predicted"/>
<evidence type="ECO:0000313" key="3">
    <source>
        <dbReference type="Proteomes" id="UP000199337"/>
    </source>
</evidence>
<reference evidence="3" key="1">
    <citation type="submission" date="2016-10" db="EMBL/GenBank/DDBJ databases">
        <authorList>
            <person name="Varghese N."/>
            <person name="Submissions S."/>
        </authorList>
    </citation>
    <scope>NUCLEOTIDE SEQUENCE [LARGE SCALE GENOMIC DNA]</scope>
    <source>
        <strain evidence="3">DSM 17038</strain>
    </source>
</reference>
<dbReference type="OrthoDB" id="1798834at2"/>
<dbReference type="AlphaFoldDB" id="A0A1I2MWS3"/>
<dbReference type="EMBL" id="FOOX01000001">
    <property type="protein sequence ID" value="SFF95558.1"/>
    <property type="molecule type" value="Genomic_DNA"/>
</dbReference>
<organism evidence="2 3">
    <name type="scientific">Desulfotruncus arcticus DSM 17038</name>
    <dbReference type="NCBI Taxonomy" id="1121424"/>
    <lineage>
        <taxon>Bacteria</taxon>
        <taxon>Bacillati</taxon>
        <taxon>Bacillota</taxon>
        <taxon>Clostridia</taxon>
        <taxon>Eubacteriales</taxon>
        <taxon>Desulfallaceae</taxon>
        <taxon>Desulfotruncus</taxon>
    </lineage>
</organism>